<feature type="domain" description="GGDEF" evidence="9">
    <location>
        <begin position="331"/>
        <end position="460"/>
    </location>
</feature>
<dbReference type="GO" id="GO:0016020">
    <property type="term" value="C:membrane"/>
    <property type="evidence" value="ECO:0007669"/>
    <property type="project" value="UniProtKB-SubCell"/>
</dbReference>
<comment type="caution">
    <text evidence="10">The sequence shown here is derived from an EMBL/GenBank/DDBJ whole genome shotgun (WGS) entry which is preliminary data.</text>
</comment>
<comment type="subcellular location">
    <subcellularLocation>
        <location evidence="1">Membrane</location>
    </subcellularLocation>
</comment>
<dbReference type="FunFam" id="3.30.70.270:FF:000001">
    <property type="entry name" value="Diguanylate cyclase domain protein"/>
    <property type="match status" value="1"/>
</dbReference>
<dbReference type="PANTHER" id="PTHR45138">
    <property type="entry name" value="REGULATORY COMPONENTS OF SENSORY TRANSDUCTION SYSTEM"/>
    <property type="match status" value="1"/>
</dbReference>
<dbReference type="Pfam" id="PF00990">
    <property type="entry name" value="GGDEF"/>
    <property type="match status" value="1"/>
</dbReference>
<evidence type="ECO:0000256" key="3">
    <source>
        <dbReference type="ARBA" id="ARBA00022692"/>
    </source>
</evidence>
<evidence type="ECO:0000313" key="10">
    <source>
        <dbReference type="EMBL" id="OBQ52436.1"/>
    </source>
</evidence>
<feature type="transmembrane region" description="Helical" evidence="7">
    <location>
        <begin position="6"/>
        <end position="31"/>
    </location>
</feature>
<dbReference type="SUPFAM" id="SSF55073">
    <property type="entry name" value="Nucleotide cyclase"/>
    <property type="match status" value="1"/>
</dbReference>
<dbReference type="Gene3D" id="3.30.450.350">
    <property type="entry name" value="CHASE domain"/>
    <property type="match status" value="1"/>
</dbReference>
<dbReference type="SMART" id="SM00267">
    <property type="entry name" value="GGDEF"/>
    <property type="match status" value="1"/>
</dbReference>
<evidence type="ECO:0000256" key="1">
    <source>
        <dbReference type="ARBA" id="ARBA00004370"/>
    </source>
</evidence>
<dbReference type="InterPro" id="IPR000160">
    <property type="entry name" value="GGDEF_dom"/>
</dbReference>
<name>A0A1B7XE52_9BACT</name>
<proteinExistence type="predicted"/>
<dbReference type="InterPro" id="IPR043128">
    <property type="entry name" value="Rev_trsase/Diguanyl_cyclase"/>
</dbReference>
<feature type="domain" description="CHASE" evidence="8">
    <location>
        <begin position="109"/>
        <end position="199"/>
    </location>
</feature>
<dbReference type="PROSITE" id="PS50839">
    <property type="entry name" value="CHASE"/>
    <property type="match status" value="1"/>
</dbReference>
<evidence type="ECO:0000256" key="6">
    <source>
        <dbReference type="ARBA" id="ARBA00034247"/>
    </source>
</evidence>
<organism evidence="10 11">
    <name type="scientific">Halodesulfovibrio spirochaetisodalis</name>
    <dbReference type="NCBI Taxonomy" id="1560234"/>
    <lineage>
        <taxon>Bacteria</taxon>
        <taxon>Pseudomonadati</taxon>
        <taxon>Thermodesulfobacteriota</taxon>
        <taxon>Desulfovibrionia</taxon>
        <taxon>Desulfovibrionales</taxon>
        <taxon>Desulfovibrionaceae</taxon>
        <taxon>Halodesulfovibrio</taxon>
    </lineage>
</organism>
<dbReference type="CDD" id="cd01949">
    <property type="entry name" value="GGDEF"/>
    <property type="match status" value="1"/>
</dbReference>
<gene>
    <name evidence="10" type="ORF">SP90_07650</name>
</gene>
<accession>A0A1B7XE52</accession>
<comment type="catalytic activity">
    <reaction evidence="6">
        <text>2 GTP = 3',3'-c-di-GMP + 2 diphosphate</text>
        <dbReference type="Rhea" id="RHEA:24898"/>
        <dbReference type="ChEBI" id="CHEBI:33019"/>
        <dbReference type="ChEBI" id="CHEBI:37565"/>
        <dbReference type="ChEBI" id="CHEBI:58805"/>
        <dbReference type="EC" id="2.7.7.65"/>
    </reaction>
</comment>
<dbReference type="GO" id="GO:0007165">
    <property type="term" value="P:signal transduction"/>
    <property type="evidence" value="ECO:0007669"/>
    <property type="project" value="UniProtKB-ARBA"/>
</dbReference>
<evidence type="ECO:0000259" key="9">
    <source>
        <dbReference type="PROSITE" id="PS50887"/>
    </source>
</evidence>
<sequence>MQEGNKIKIICTAVLCIAMNLLTIGFVEALIRWDAEHEERLLRDTLLNTGSIIGQEIQRKISDGRVLTESLHALLKATDYNTADFQEWAELLVQEKNGSSVVQLAKKGIVSNIYPLSGHEKALGHNLLADAQRSAGAVRALRSGKVTFVGPLKLIQNGAYAVIARKPVFRVANGIKEFWGFTIAILSVDQILPERIRRLEEQGLYIALEGDNPDSKNRPVLFASKGHKSATAVDMDIQVPNGVWKLQLGYDPIENKYYGLARIFTILFSFIISAFIFIQQCMVSVKQEQITFLNERLTKLSLKDDLTDIGNRRAGMQALEEHIQHAKMHNEKLSVLMFDLDLFKQVNDQYGHPAGDSILKHSAFCLNAAVRQTDLVFRIGGDEFLMLFPGTDVAGAISGARKVQAFLDKMPVTYDGEELSVSSSIGIAEYREGETMESLLNRVDMKLYEAKESGRNTICF</sequence>
<keyword evidence="11" id="KW-1185">Reference proteome</keyword>
<dbReference type="PROSITE" id="PS50887">
    <property type="entry name" value="GGDEF"/>
    <property type="match status" value="1"/>
</dbReference>
<dbReference type="InterPro" id="IPR029787">
    <property type="entry name" value="Nucleotide_cyclase"/>
</dbReference>
<dbReference type="PATRIC" id="fig|1560234.3.peg.353"/>
<protein>
    <recommendedName>
        <fullName evidence="2">diguanylate cyclase</fullName>
        <ecNumber evidence="2">2.7.7.65</ecNumber>
    </recommendedName>
</protein>
<dbReference type="InterPro" id="IPR050469">
    <property type="entry name" value="Diguanylate_Cyclase"/>
</dbReference>
<dbReference type="Gene3D" id="3.30.70.270">
    <property type="match status" value="1"/>
</dbReference>
<dbReference type="AlphaFoldDB" id="A0A1B7XE52"/>
<reference evidence="10 11" key="1">
    <citation type="submission" date="2015-01" db="EMBL/GenBank/DDBJ databases">
        <title>Desulfovibrio sp. JC271 draft genome sequence.</title>
        <authorList>
            <person name="Shivani Y."/>
            <person name="Subhash Y."/>
            <person name="Sasikala C."/>
            <person name="Ramana C.V."/>
        </authorList>
    </citation>
    <scope>NUCLEOTIDE SEQUENCE [LARGE SCALE GENOMIC DNA]</scope>
    <source>
        <strain evidence="10 11">JC271</strain>
    </source>
</reference>
<dbReference type="EC" id="2.7.7.65" evidence="2"/>
<dbReference type="InterPro" id="IPR006189">
    <property type="entry name" value="CHASE_dom"/>
</dbReference>
<dbReference type="STRING" id="1560234.SP90_07650"/>
<evidence type="ECO:0000256" key="5">
    <source>
        <dbReference type="ARBA" id="ARBA00023136"/>
    </source>
</evidence>
<dbReference type="SMART" id="SM01079">
    <property type="entry name" value="CHASE"/>
    <property type="match status" value="1"/>
</dbReference>
<keyword evidence="5 7" id="KW-0472">Membrane</keyword>
<evidence type="ECO:0000256" key="2">
    <source>
        <dbReference type="ARBA" id="ARBA00012528"/>
    </source>
</evidence>
<evidence type="ECO:0000259" key="8">
    <source>
        <dbReference type="PROSITE" id="PS50839"/>
    </source>
</evidence>
<dbReference type="InterPro" id="IPR042240">
    <property type="entry name" value="CHASE_sf"/>
</dbReference>
<dbReference type="PANTHER" id="PTHR45138:SF9">
    <property type="entry name" value="DIGUANYLATE CYCLASE DGCM-RELATED"/>
    <property type="match status" value="1"/>
</dbReference>
<dbReference type="NCBIfam" id="TIGR00254">
    <property type="entry name" value="GGDEF"/>
    <property type="match status" value="1"/>
</dbReference>
<dbReference type="EMBL" id="JXMS01000010">
    <property type="protein sequence ID" value="OBQ52436.1"/>
    <property type="molecule type" value="Genomic_DNA"/>
</dbReference>
<dbReference type="Pfam" id="PF03924">
    <property type="entry name" value="CHASE"/>
    <property type="match status" value="1"/>
</dbReference>
<dbReference type="Proteomes" id="UP000091979">
    <property type="component" value="Unassembled WGS sequence"/>
</dbReference>
<dbReference type="GO" id="GO:0052621">
    <property type="term" value="F:diguanylate cyclase activity"/>
    <property type="evidence" value="ECO:0007669"/>
    <property type="project" value="UniProtKB-EC"/>
</dbReference>
<evidence type="ECO:0000313" key="11">
    <source>
        <dbReference type="Proteomes" id="UP000091979"/>
    </source>
</evidence>
<keyword evidence="3 7" id="KW-0812">Transmembrane</keyword>
<evidence type="ECO:0000256" key="7">
    <source>
        <dbReference type="SAM" id="Phobius"/>
    </source>
</evidence>
<evidence type="ECO:0000256" key="4">
    <source>
        <dbReference type="ARBA" id="ARBA00022989"/>
    </source>
</evidence>
<dbReference type="OrthoDB" id="5460745at2"/>
<feature type="transmembrane region" description="Helical" evidence="7">
    <location>
        <begin position="257"/>
        <end position="278"/>
    </location>
</feature>
<keyword evidence="4 7" id="KW-1133">Transmembrane helix</keyword>